<dbReference type="InterPro" id="IPR027417">
    <property type="entry name" value="P-loop_NTPase"/>
</dbReference>
<comment type="similarity">
    <text evidence="1">Belongs to the ABC transporter superfamily.</text>
</comment>
<proteinExistence type="inferred from homology"/>
<organism evidence="7 8">
    <name type="scientific">Nocardioides fonticola</name>
    <dbReference type="NCBI Taxonomy" id="450363"/>
    <lineage>
        <taxon>Bacteria</taxon>
        <taxon>Bacillati</taxon>
        <taxon>Actinomycetota</taxon>
        <taxon>Actinomycetes</taxon>
        <taxon>Propionibacteriales</taxon>
        <taxon>Nocardioidaceae</taxon>
        <taxon>Nocardioides</taxon>
    </lineage>
</organism>
<comment type="caution">
    <text evidence="7">The sequence shown here is derived from an EMBL/GenBank/DDBJ whole genome shotgun (WGS) entry which is preliminary data.</text>
</comment>
<name>A0ABP7XCR3_9ACTN</name>
<protein>
    <submittedName>
        <fullName evidence="7">ATP-binding cassette domain-containing protein</fullName>
    </submittedName>
</protein>
<keyword evidence="4 7" id="KW-0067">ATP-binding</keyword>
<dbReference type="Gene3D" id="3.40.50.300">
    <property type="entry name" value="P-loop containing nucleotide triphosphate hydrolases"/>
    <property type="match status" value="1"/>
</dbReference>
<dbReference type="PANTHER" id="PTHR43335:SF4">
    <property type="entry name" value="ABC TRANSPORTER, ATP-BINDING PROTEIN"/>
    <property type="match status" value="1"/>
</dbReference>
<dbReference type="RefSeq" id="WP_344731858.1">
    <property type="nucleotide sequence ID" value="NZ_BAAAZH010000006.1"/>
</dbReference>
<evidence type="ECO:0000256" key="4">
    <source>
        <dbReference type="ARBA" id="ARBA00022840"/>
    </source>
</evidence>
<evidence type="ECO:0000256" key="5">
    <source>
        <dbReference type="SAM" id="MobiDB-lite"/>
    </source>
</evidence>
<evidence type="ECO:0000313" key="7">
    <source>
        <dbReference type="EMBL" id="GAA4111436.1"/>
    </source>
</evidence>
<dbReference type="Pfam" id="PF00005">
    <property type="entry name" value="ABC_tran"/>
    <property type="match status" value="1"/>
</dbReference>
<dbReference type="GO" id="GO:0005524">
    <property type="term" value="F:ATP binding"/>
    <property type="evidence" value="ECO:0007669"/>
    <property type="project" value="UniProtKB-KW"/>
</dbReference>
<feature type="compositionally biased region" description="Polar residues" evidence="5">
    <location>
        <begin position="312"/>
        <end position="332"/>
    </location>
</feature>
<keyword evidence="8" id="KW-1185">Reference proteome</keyword>
<gene>
    <name evidence="7" type="ORF">GCM10022215_07210</name>
</gene>
<reference evidence="8" key="1">
    <citation type="journal article" date="2019" name="Int. J. Syst. Evol. Microbiol.">
        <title>The Global Catalogue of Microorganisms (GCM) 10K type strain sequencing project: providing services to taxonomists for standard genome sequencing and annotation.</title>
        <authorList>
            <consortium name="The Broad Institute Genomics Platform"/>
            <consortium name="The Broad Institute Genome Sequencing Center for Infectious Disease"/>
            <person name="Wu L."/>
            <person name="Ma J."/>
        </authorList>
    </citation>
    <scope>NUCLEOTIDE SEQUENCE [LARGE SCALE GENOMIC DNA]</scope>
    <source>
        <strain evidence="8">JCM 16703</strain>
    </source>
</reference>
<dbReference type="InterPro" id="IPR003439">
    <property type="entry name" value="ABC_transporter-like_ATP-bd"/>
</dbReference>
<evidence type="ECO:0000256" key="1">
    <source>
        <dbReference type="ARBA" id="ARBA00005417"/>
    </source>
</evidence>
<dbReference type="InterPro" id="IPR003593">
    <property type="entry name" value="AAA+_ATPase"/>
</dbReference>
<evidence type="ECO:0000256" key="2">
    <source>
        <dbReference type="ARBA" id="ARBA00022448"/>
    </source>
</evidence>
<dbReference type="SUPFAM" id="SSF52540">
    <property type="entry name" value="P-loop containing nucleoside triphosphate hydrolases"/>
    <property type="match status" value="1"/>
</dbReference>
<keyword evidence="3" id="KW-0547">Nucleotide-binding</keyword>
<feature type="domain" description="ABC transporter" evidence="6">
    <location>
        <begin position="2"/>
        <end position="227"/>
    </location>
</feature>
<keyword evidence="2" id="KW-0813">Transport</keyword>
<evidence type="ECO:0000259" key="6">
    <source>
        <dbReference type="PROSITE" id="PS50893"/>
    </source>
</evidence>
<dbReference type="EMBL" id="BAAAZH010000006">
    <property type="protein sequence ID" value="GAA4111436.1"/>
    <property type="molecule type" value="Genomic_DNA"/>
</dbReference>
<dbReference type="Proteomes" id="UP001501495">
    <property type="component" value="Unassembled WGS sequence"/>
</dbReference>
<dbReference type="PROSITE" id="PS50893">
    <property type="entry name" value="ABC_TRANSPORTER_2"/>
    <property type="match status" value="1"/>
</dbReference>
<sequence>MIETSQLTKRYGDHLAVDDLSFRVEPGRVTGFLGPNGAGKSTTMRLITGLDRPTSGTATVNGRRYADAAVPMHELGVLLDAKAADPARSARNHLRALAAAGGVPRRRVEEVLDLVGLTDVADRPLGGFSLGMGQRLGIATALLGDPQTVMLDEPVNGLDVDGIQWIRRLLTDLAAEGRTVLLSSHLMSELELVAEHLVVIGRGRILADTSMADFLSGADEHRTLVRSPEADRLARMLAADGVVVSSAHDGEFEVRGVEAVAVGRLAAAHGIELHQLATRDTSLEEAYLRLTQDAVSYAGHSTGHDSGADPTSGATSGPSADTTTTALTGSPA</sequence>
<feature type="region of interest" description="Disordered" evidence="5">
    <location>
        <begin position="299"/>
        <end position="332"/>
    </location>
</feature>
<evidence type="ECO:0000313" key="8">
    <source>
        <dbReference type="Proteomes" id="UP001501495"/>
    </source>
</evidence>
<accession>A0ABP7XCR3</accession>
<dbReference type="SMART" id="SM00382">
    <property type="entry name" value="AAA"/>
    <property type="match status" value="1"/>
</dbReference>
<dbReference type="PANTHER" id="PTHR43335">
    <property type="entry name" value="ABC TRANSPORTER, ATP-BINDING PROTEIN"/>
    <property type="match status" value="1"/>
</dbReference>
<evidence type="ECO:0000256" key="3">
    <source>
        <dbReference type="ARBA" id="ARBA00022741"/>
    </source>
</evidence>